<comment type="caution">
    <text evidence="2">The sequence shown here is derived from an EMBL/GenBank/DDBJ whole genome shotgun (WGS) entry which is preliminary data.</text>
</comment>
<reference evidence="2 3" key="1">
    <citation type="submission" date="2019-11" db="EMBL/GenBank/DDBJ databases">
        <authorList>
            <person name="Li X.-J."/>
            <person name="Feng X.-M."/>
        </authorList>
    </citation>
    <scope>NUCLEOTIDE SEQUENCE [LARGE SCALE GENOMIC DNA]</scope>
    <source>
        <strain evidence="2 3">XMNu-373</strain>
    </source>
</reference>
<proteinExistence type="predicted"/>
<feature type="region of interest" description="Disordered" evidence="1">
    <location>
        <begin position="56"/>
        <end position="88"/>
    </location>
</feature>
<keyword evidence="3" id="KW-1185">Reference proteome</keyword>
<accession>A0A7K3M5W5</accession>
<sequence length="299" mass="31737">MPTITKLVDGPVSTPLPFGLLSVATVVDVDDVHEMLGVSWMDTTCGQAFTWDDECIGDESPVYPESPESPESPGAPESPFDTAKQFNRPSDRSADAINVYYGHECSTMGESFNEARSAARQGLLLGEQRALEEAVLVDILATGGDGQIPVHDLTPAGDAPLGVVQALAYLENQLAIDFGGTGVIHVPPGLSAFFSRFHLAHREGQRKITEMGHRVAFGAGYGSANIGPDGQPAPPGQAWIYATGPMIVRREPASLVPDDDSAAIDIRTNARMVLAERSFVVQVACVVEAIRVDISCCGC</sequence>
<dbReference type="RefSeq" id="WP_162451327.1">
    <property type="nucleotide sequence ID" value="NZ_WLZY01000005.1"/>
</dbReference>
<gene>
    <name evidence="2" type="ORF">F7O44_16320</name>
</gene>
<feature type="compositionally biased region" description="Low complexity" evidence="1">
    <location>
        <begin position="59"/>
        <end position="79"/>
    </location>
</feature>
<name>A0A7K3M5W5_9ACTN</name>
<dbReference type="EMBL" id="WLZY01000005">
    <property type="protein sequence ID" value="NDL58635.1"/>
    <property type="molecule type" value="Genomic_DNA"/>
</dbReference>
<dbReference type="AlphaFoldDB" id="A0A7K3M5W5"/>
<protein>
    <submittedName>
        <fullName evidence="2">Cupin</fullName>
    </submittedName>
</protein>
<organism evidence="2 3">
    <name type="scientific">Phytoactinopolyspora mesophila</name>
    <dbReference type="NCBI Taxonomy" id="2650750"/>
    <lineage>
        <taxon>Bacteria</taxon>
        <taxon>Bacillati</taxon>
        <taxon>Actinomycetota</taxon>
        <taxon>Actinomycetes</taxon>
        <taxon>Jiangellales</taxon>
        <taxon>Jiangellaceae</taxon>
        <taxon>Phytoactinopolyspora</taxon>
    </lineage>
</organism>
<dbReference type="Proteomes" id="UP000460435">
    <property type="component" value="Unassembled WGS sequence"/>
</dbReference>
<evidence type="ECO:0000313" key="3">
    <source>
        <dbReference type="Proteomes" id="UP000460435"/>
    </source>
</evidence>
<evidence type="ECO:0000313" key="2">
    <source>
        <dbReference type="EMBL" id="NDL58635.1"/>
    </source>
</evidence>
<evidence type="ECO:0000256" key="1">
    <source>
        <dbReference type="SAM" id="MobiDB-lite"/>
    </source>
</evidence>